<dbReference type="AlphaFoldDB" id="A0A1I2FE45"/>
<dbReference type="InterPro" id="IPR052159">
    <property type="entry name" value="Competence_DNA_uptake"/>
</dbReference>
<dbReference type="RefSeq" id="WP_093833744.1">
    <property type="nucleotide sequence ID" value="NZ_FOLQ01000025.1"/>
</dbReference>
<evidence type="ECO:0000313" key="4">
    <source>
        <dbReference type="Proteomes" id="UP000198598"/>
    </source>
</evidence>
<dbReference type="Gene3D" id="3.60.15.10">
    <property type="entry name" value="Ribonuclease Z/Hydroxyacylglutathione hydrolase-like"/>
    <property type="match status" value="1"/>
</dbReference>
<reference evidence="3 4" key="1">
    <citation type="submission" date="2016-10" db="EMBL/GenBank/DDBJ databases">
        <authorList>
            <person name="de Groot N.N."/>
        </authorList>
    </citation>
    <scope>NUCLEOTIDE SEQUENCE [LARGE SCALE GENOMIC DNA]</scope>
    <source>
        <strain evidence="3 4">DSM 26130</strain>
    </source>
</reference>
<accession>A0A1I2FE45</accession>
<dbReference type="EMBL" id="FOLQ01000025">
    <property type="protein sequence ID" value="SFF03159.1"/>
    <property type="molecule type" value="Genomic_DNA"/>
</dbReference>
<gene>
    <name evidence="3" type="ORF">SAMN05216167_12550</name>
</gene>
<evidence type="ECO:0000313" key="3">
    <source>
        <dbReference type="EMBL" id="SFF03159.1"/>
    </source>
</evidence>
<sequence length="370" mass="41972">MLNTAQEVILPKQPGIFRCVFLYTGQGESTLLVIPTGPLVSDYIFVLLDCDQDKEPSEIDLIPMLKDLFRDGGHLSLFINTHPHADHTAGIKEIYDEIGFDEVWHSNHKSSGKDQGAFEELEYVIGKVGKFNEYHLKGSTELNKIRLGYADLEVKRKLGLVDYEVLSPAEYVCDDIDGEDDDARYRRIHEQCGVMRFSYGQPIQSILFTGDSDKKAWQEHITDYHQQRLPSIILSASHHGSRTFFKKNEEDKDVYEDHIQHIAPTYLIISAPKQQDSPHDHPHDDAMELYRKYVDEANILHLGQNLESVIVDISPTGQVEVRTDKKLVETYGRQPEAKSASNDKQTARVLQSTGPFIGSQGTKFDNKPMG</sequence>
<dbReference type="PANTHER" id="PTHR30619:SF1">
    <property type="entry name" value="RECOMBINATION PROTEIN 2"/>
    <property type="match status" value="1"/>
</dbReference>
<feature type="compositionally biased region" description="Polar residues" evidence="1">
    <location>
        <begin position="339"/>
        <end position="363"/>
    </location>
</feature>
<dbReference type="GO" id="GO:0016787">
    <property type="term" value="F:hydrolase activity"/>
    <property type="evidence" value="ECO:0007669"/>
    <property type="project" value="UniProtKB-KW"/>
</dbReference>
<dbReference type="Pfam" id="PF00753">
    <property type="entry name" value="Lactamase_B"/>
    <property type="match status" value="1"/>
</dbReference>
<feature type="region of interest" description="Disordered" evidence="1">
    <location>
        <begin position="332"/>
        <end position="370"/>
    </location>
</feature>
<name>A0A1I2FE45_9BACT</name>
<proteinExistence type="predicted"/>
<keyword evidence="3" id="KW-0378">Hydrolase</keyword>
<evidence type="ECO:0000259" key="2">
    <source>
        <dbReference type="Pfam" id="PF00753"/>
    </source>
</evidence>
<dbReference type="OrthoDB" id="418728at2"/>
<dbReference type="InterPro" id="IPR036866">
    <property type="entry name" value="RibonucZ/Hydroxyglut_hydro"/>
</dbReference>
<feature type="domain" description="Metallo-beta-lactamase" evidence="2">
    <location>
        <begin position="57"/>
        <end position="214"/>
    </location>
</feature>
<protein>
    <submittedName>
        <fullName evidence="3">Metal-dependent hydrolase, beta-lactamase superfamily II</fullName>
    </submittedName>
</protein>
<dbReference type="STRING" id="662367.SAMN05216167_12550"/>
<dbReference type="SUPFAM" id="SSF56281">
    <property type="entry name" value="Metallo-hydrolase/oxidoreductase"/>
    <property type="match status" value="1"/>
</dbReference>
<dbReference type="PANTHER" id="PTHR30619">
    <property type="entry name" value="DNA INTERNALIZATION/COMPETENCE PROTEIN COMEC/REC2"/>
    <property type="match status" value="1"/>
</dbReference>
<dbReference type="Proteomes" id="UP000198598">
    <property type="component" value="Unassembled WGS sequence"/>
</dbReference>
<keyword evidence="4" id="KW-1185">Reference proteome</keyword>
<organism evidence="3 4">
    <name type="scientific">Spirosoma endophyticum</name>
    <dbReference type="NCBI Taxonomy" id="662367"/>
    <lineage>
        <taxon>Bacteria</taxon>
        <taxon>Pseudomonadati</taxon>
        <taxon>Bacteroidota</taxon>
        <taxon>Cytophagia</taxon>
        <taxon>Cytophagales</taxon>
        <taxon>Cytophagaceae</taxon>
        <taxon>Spirosoma</taxon>
    </lineage>
</organism>
<evidence type="ECO:0000256" key="1">
    <source>
        <dbReference type="SAM" id="MobiDB-lite"/>
    </source>
</evidence>
<dbReference type="InterPro" id="IPR001279">
    <property type="entry name" value="Metallo-B-lactamas"/>
</dbReference>